<comment type="caution">
    <text evidence="2">The sequence shown here is derived from an EMBL/GenBank/DDBJ whole genome shotgun (WGS) entry which is preliminary data.</text>
</comment>
<proteinExistence type="predicted"/>
<evidence type="ECO:0000313" key="3">
    <source>
        <dbReference type="Proteomes" id="UP000317494"/>
    </source>
</evidence>
<reference evidence="2 3" key="1">
    <citation type="journal article" date="2019" name="Sci. Rep.">
        <title>Comparative genomics of chytrid fungi reveal insights into the obligate biotrophic and pathogenic lifestyle of Synchytrium endobioticum.</title>
        <authorList>
            <person name="van de Vossenberg B.T.L.H."/>
            <person name="Warris S."/>
            <person name="Nguyen H.D.T."/>
            <person name="van Gent-Pelzer M.P.E."/>
            <person name="Joly D.L."/>
            <person name="van de Geest H.C."/>
            <person name="Bonants P.J.M."/>
            <person name="Smith D.S."/>
            <person name="Levesque C.A."/>
            <person name="van der Lee T.A.J."/>
        </authorList>
    </citation>
    <scope>NUCLEOTIDE SEQUENCE [LARGE SCALE GENOMIC DNA]</scope>
    <source>
        <strain evidence="2 3">MB42</strain>
    </source>
</reference>
<sequence>MATTQSADIPVTMETSAAPSAEPASVQQDQQGPPSTPSNVSDQQARLPVHAPELSLTREEEVTLGALKATMADIQKMESRLYGGTLEGGAGAHAAKALTDYAAAMAKEHQTTVQDVLQHAHKGTPTPPVEMAQQLAQEAQERAASAADQASRGVALLVTKSASDMVQAAALSANEFSSQPIPRLREIRQMFVEMHKFPTPSESATAPQPTPLHILEKQFLSVLKDSTVKLIFDSALRRPFAEPALPGNSAGDKALGAMTRYILAMAHEHHMEPEDLLYEIGIHPPSRQDDTELAQLLTQEAARRQRIESNACECIISVLHPSSTKCFLKLTAILMTGGVAALTEGAATKMKQAAQTEE</sequence>
<gene>
    <name evidence="2" type="ORF">SeMB42_g05483</name>
</gene>
<evidence type="ECO:0000313" key="2">
    <source>
        <dbReference type="EMBL" id="TPX41663.1"/>
    </source>
</evidence>
<accession>A0A507CR90</accession>
<dbReference type="AlphaFoldDB" id="A0A507CR90"/>
<feature type="region of interest" description="Disordered" evidence="1">
    <location>
        <begin position="1"/>
        <end position="54"/>
    </location>
</feature>
<name>A0A507CR90_9FUNG</name>
<dbReference type="EMBL" id="QEAN01000262">
    <property type="protein sequence ID" value="TPX41663.1"/>
    <property type="molecule type" value="Genomic_DNA"/>
</dbReference>
<dbReference type="VEuPathDB" id="FungiDB:SeMB42_g05483"/>
<organism evidence="2 3">
    <name type="scientific">Synchytrium endobioticum</name>
    <dbReference type="NCBI Taxonomy" id="286115"/>
    <lineage>
        <taxon>Eukaryota</taxon>
        <taxon>Fungi</taxon>
        <taxon>Fungi incertae sedis</taxon>
        <taxon>Chytridiomycota</taxon>
        <taxon>Chytridiomycota incertae sedis</taxon>
        <taxon>Chytridiomycetes</taxon>
        <taxon>Synchytriales</taxon>
        <taxon>Synchytriaceae</taxon>
        <taxon>Synchytrium</taxon>
    </lineage>
</organism>
<protein>
    <submittedName>
        <fullName evidence="2">Uncharacterized protein</fullName>
    </submittedName>
</protein>
<keyword evidence="3" id="KW-1185">Reference proteome</keyword>
<evidence type="ECO:0000256" key="1">
    <source>
        <dbReference type="SAM" id="MobiDB-lite"/>
    </source>
</evidence>
<feature type="compositionally biased region" description="Polar residues" evidence="1">
    <location>
        <begin position="26"/>
        <end position="44"/>
    </location>
</feature>
<feature type="compositionally biased region" description="Low complexity" evidence="1">
    <location>
        <begin position="16"/>
        <end position="25"/>
    </location>
</feature>
<dbReference type="Proteomes" id="UP000317494">
    <property type="component" value="Unassembled WGS sequence"/>
</dbReference>